<keyword evidence="1" id="KW-0472">Membrane</keyword>
<keyword evidence="3" id="KW-1185">Reference proteome</keyword>
<name>A0AAN7QPI6_9MYRT</name>
<evidence type="ECO:0000313" key="2">
    <source>
        <dbReference type="EMBL" id="KAK4773086.1"/>
    </source>
</evidence>
<evidence type="ECO:0000256" key="1">
    <source>
        <dbReference type="SAM" id="Phobius"/>
    </source>
</evidence>
<keyword evidence="1" id="KW-1133">Transmembrane helix</keyword>
<protein>
    <submittedName>
        <fullName evidence="2">Uncharacterized protein</fullName>
    </submittedName>
</protein>
<organism evidence="2 3">
    <name type="scientific">Trapa incisa</name>
    <dbReference type="NCBI Taxonomy" id="236973"/>
    <lineage>
        <taxon>Eukaryota</taxon>
        <taxon>Viridiplantae</taxon>
        <taxon>Streptophyta</taxon>
        <taxon>Embryophyta</taxon>
        <taxon>Tracheophyta</taxon>
        <taxon>Spermatophyta</taxon>
        <taxon>Magnoliopsida</taxon>
        <taxon>eudicotyledons</taxon>
        <taxon>Gunneridae</taxon>
        <taxon>Pentapetalae</taxon>
        <taxon>rosids</taxon>
        <taxon>malvids</taxon>
        <taxon>Myrtales</taxon>
        <taxon>Lythraceae</taxon>
        <taxon>Trapa</taxon>
    </lineage>
</organism>
<comment type="caution">
    <text evidence="2">The sequence shown here is derived from an EMBL/GenBank/DDBJ whole genome shotgun (WGS) entry which is preliminary data.</text>
</comment>
<reference evidence="2 3" key="1">
    <citation type="journal article" date="2023" name="Hortic Res">
        <title>Pangenome of water caltrop reveals structural variations and asymmetric subgenome divergence after allopolyploidization.</title>
        <authorList>
            <person name="Zhang X."/>
            <person name="Chen Y."/>
            <person name="Wang L."/>
            <person name="Yuan Y."/>
            <person name="Fang M."/>
            <person name="Shi L."/>
            <person name="Lu R."/>
            <person name="Comes H.P."/>
            <person name="Ma Y."/>
            <person name="Chen Y."/>
            <person name="Huang G."/>
            <person name="Zhou Y."/>
            <person name="Zheng Z."/>
            <person name="Qiu Y."/>
        </authorList>
    </citation>
    <scope>NUCLEOTIDE SEQUENCE [LARGE SCALE GENOMIC DNA]</scope>
    <source>
        <tissue evidence="2">Roots</tissue>
    </source>
</reference>
<sequence length="91" mass="10046">MVFAYGGLLPCFWRIVQRAAKLDTRKSSTGLIIGVALAAICLTYTKLMLYGSFALQAESINLSCFLQKISLNHRRGNTPARVPVQESLDRA</sequence>
<dbReference type="AlphaFoldDB" id="A0AAN7QPI6"/>
<proteinExistence type="predicted"/>
<keyword evidence="1" id="KW-0812">Transmembrane</keyword>
<feature type="transmembrane region" description="Helical" evidence="1">
    <location>
        <begin position="28"/>
        <end position="49"/>
    </location>
</feature>
<accession>A0AAN7QPI6</accession>
<dbReference type="Proteomes" id="UP001345219">
    <property type="component" value="Chromosome 22"/>
</dbReference>
<dbReference type="EMBL" id="JAXIOK010000004">
    <property type="protein sequence ID" value="KAK4773086.1"/>
    <property type="molecule type" value="Genomic_DNA"/>
</dbReference>
<gene>
    <name evidence="2" type="ORF">SAY87_028105</name>
</gene>
<evidence type="ECO:0000313" key="3">
    <source>
        <dbReference type="Proteomes" id="UP001345219"/>
    </source>
</evidence>